<accession>A0A6B0UA03</accession>
<feature type="signal peptide" evidence="2">
    <location>
        <begin position="1"/>
        <end position="28"/>
    </location>
</feature>
<protein>
    <submittedName>
        <fullName evidence="3">Putative secreted protein</fullName>
    </submittedName>
</protein>
<evidence type="ECO:0000256" key="2">
    <source>
        <dbReference type="SAM" id="SignalP"/>
    </source>
</evidence>
<reference evidence="3" key="1">
    <citation type="submission" date="2019-12" db="EMBL/GenBank/DDBJ databases">
        <title>An insight into the sialome of adult female Ixodes ricinus ticks feeding for 6 days.</title>
        <authorList>
            <person name="Perner J."/>
            <person name="Ribeiro J.M.C."/>
        </authorList>
    </citation>
    <scope>NUCLEOTIDE SEQUENCE</scope>
    <source>
        <strain evidence="3">Semi-engorged</strain>
        <tissue evidence="3">Salivary glands</tissue>
    </source>
</reference>
<evidence type="ECO:0000256" key="1">
    <source>
        <dbReference type="SAM" id="MobiDB-lite"/>
    </source>
</evidence>
<proteinExistence type="predicted"/>
<feature type="region of interest" description="Disordered" evidence="1">
    <location>
        <begin position="81"/>
        <end position="107"/>
    </location>
</feature>
<dbReference type="EMBL" id="GIFC01007299">
    <property type="protein sequence ID" value="MXU89382.1"/>
    <property type="molecule type" value="Transcribed_RNA"/>
</dbReference>
<name>A0A6B0UA03_IXORI</name>
<dbReference type="AlphaFoldDB" id="A0A6B0UA03"/>
<sequence length="107" mass="10823">MVCFMSTLLMLCSMAYFLALVTISSCSGESFMSPKPMSGGDALRAPGPANTGPICSCCRLPSSFPLGPSASNARPCLSAAVGGSPDKAAAREGKGAQPPSRQASQYG</sequence>
<feature type="chain" id="PRO_5025367571" evidence="2">
    <location>
        <begin position="29"/>
        <end position="107"/>
    </location>
</feature>
<keyword evidence="2" id="KW-0732">Signal</keyword>
<organism evidence="3">
    <name type="scientific">Ixodes ricinus</name>
    <name type="common">Common tick</name>
    <name type="synonym">Acarus ricinus</name>
    <dbReference type="NCBI Taxonomy" id="34613"/>
    <lineage>
        <taxon>Eukaryota</taxon>
        <taxon>Metazoa</taxon>
        <taxon>Ecdysozoa</taxon>
        <taxon>Arthropoda</taxon>
        <taxon>Chelicerata</taxon>
        <taxon>Arachnida</taxon>
        <taxon>Acari</taxon>
        <taxon>Parasitiformes</taxon>
        <taxon>Ixodida</taxon>
        <taxon>Ixodoidea</taxon>
        <taxon>Ixodidae</taxon>
        <taxon>Ixodinae</taxon>
        <taxon>Ixodes</taxon>
    </lineage>
</organism>
<evidence type="ECO:0000313" key="3">
    <source>
        <dbReference type="EMBL" id="MXU89382.1"/>
    </source>
</evidence>